<proteinExistence type="predicted"/>
<dbReference type="RefSeq" id="WP_281795734.1">
    <property type="nucleotide sequence ID" value="NZ_BSDR01000001.1"/>
</dbReference>
<dbReference type="AlphaFoldDB" id="A0A9W6FVI1"/>
<evidence type="ECO:0000313" key="2">
    <source>
        <dbReference type="Proteomes" id="UP001144372"/>
    </source>
</evidence>
<comment type="caution">
    <text evidence="1">The sequence shown here is derived from an EMBL/GenBank/DDBJ whole genome shotgun (WGS) entry which is preliminary data.</text>
</comment>
<accession>A0A9W6FVI1</accession>
<evidence type="ECO:0000313" key="1">
    <source>
        <dbReference type="EMBL" id="GLI35720.1"/>
    </source>
</evidence>
<dbReference type="Proteomes" id="UP001144372">
    <property type="component" value="Unassembled WGS sequence"/>
</dbReference>
<organism evidence="1 2">
    <name type="scientific">Desulforhabdus amnigena</name>
    <dbReference type="NCBI Taxonomy" id="40218"/>
    <lineage>
        <taxon>Bacteria</taxon>
        <taxon>Pseudomonadati</taxon>
        <taxon>Thermodesulfobacteriota</taxon>
        <taxon>Syntrophobacteria</taxon>
        <taxon>Syntrophobacterales</taxon>
        <taxon>Syntrophobacteraceae</taxon>
        <taxon>Desulforhabdus</taxon>
    </lineage>
</organism>
<name>A0A9W6FVI1_9BACT</name>
<sequence length="111" mass="12294">MKQGKGMMRAFMFKIMLLMIPALLLGVSKAGAGGVDVHVGIDVPLPGFYVAPAPVYVAPPPVVVRRAPVVVAPAPVVVRPRRVVVVERPTVVEYRHVHPRWVEKHYHKRHP</sequence>
<keyword evidence="2" id="KW-1185">Reference proteome</keyword>
<reference evidence="1" key="1">
    <citation type="submission" date="2022-12" db="EMBL/GenBank/DDBJ databases">
        <title>Reference genome sequencing for broad-spectrum identification of bacterial and archaeal isolates by mass spectrometry.</title>
        <authorList>
            <person name="Sekiguchi Y."/>
            <person name="Tourlousse D.M."/>
        </authorList>
    </citation>
    <scope>NUCLEOTIDE SEQUENCE</scope>
    <source>
        <strain evidence="1">ASRB1</strain>
    </source>
</reference>
<evidence type="ECO:0008006" key="3">
    <source>
        <dbReference type="Google" id="ProtNLM"/>
    </source>
</evidence>
<gene>
    <name evidence="1" type="ORF">DAMNIGENAA_31530</name>
</gene>
<dbReference type="EMBL" id="BSDR01000001">
    <property type="protein sequence ID" value="GLI35720.1"/>
    <property type="molecule type" value="Genomic_DNA"/>
</dbReference>
<protein>
    <recommendedName>
        <fullName evidence="3">Virulence factor</fullName>
    </recommendedName>
</protein>